<evidence type="ECO:0000313" key="1">
    <source>
        <dbReference type="EMBL" id="GGP30792.1"/>
    </source>
</evidence>
<reference evidence="2" key="1">
    <citation type="journal article" date="2019" name="Int. J. Syst. Evol. Microbiol.">
        <title>The Global Catalogue of Microorganisms (GCM) 10K type strain sequencing project: providing services to taxonomists for standard genome sequencing and annotation.</title>
        <authorList>
            <consortium name="The Broad Institute Genomics Platform"/>
            <consortium name="The Broad Institute Genome Sequencing Center for Infectious Disease"/>
            <person name="Wu L."/>
            <person name="Ma J."/>
        </authorList>
    </citation>
    <scope>NUCLEOTIDE SEQUENCE [LARGE SCALE GENOMIC DNA]</scope>
    <source>
        <strain evidence="2">CGMCC 1.8884</strain>
    </source>
</reference>
<name>A0ABQ2PYP2_9DEIO</name>
<dbReference type="Proteomes" id="UP000630135">
    <property type="component" value="Unassembled WGS sequence"/>
</dbReference>
<protein>
    <submittedName>
        <fullName evidence="1">Uncharacterized protein</fullName>
    </submittedName>
</protein>
<comment type="caution">
    <text evidence="1">The sequence shown here is derived from an EMBL/GenBank/DDBJ whole genome shotgun (WGS) entry which is preliminary data.</text>
</comment>
<sequence>MELKTRLKLEAEARAWELKCLRLHHLAGMLRDLSLNPQTTEPEHAG</sequence>
<gene>
    <name evidence="1" type="ORF">GCM10008021_24430</name>
</gene>
<proteinExistence type="predicted"/>
<organism evidence="1 2">
    <name type="scientific">Deinococcus wulumuqiensis</name>
    <dbReference type="NCBI Taxonomy" id="980427"/>
    <lineage>
        <taxon>Bacteria</taxon>
        <taxon>Thermotogati</taxon>
        <taxon>Deinococcota</taxon>
        <taxon>Deinococci</taxon>
        <taxon>Deinococcales</taxon>
        <taxon>Deinococcaceae</taxon>
        <taxon>Deinococcus</taxon>
    </lineage>
</organism>
<accession>A0ABQ2PYP2</accession>
<keyword evidence="2" id="KW-1185">Reference proteome</keyword>
<dbReference type="GeneID" id="59166688"/>
<evidence type="ECO:0000313" key="2">
    <source>
        <dbReference type="Proteomes" id="UP000630135"/>
    </source>
</evidence>
<dbReference type="EMBL" id="BMLZ01000038">
    <property type="protein sequence ID" value="GGP30792.1"/>
    <property type="molecule type" value="Genomic_DNA"/>
</dbReference>
<dbReference type="RefSeq" id="WP_017871089.1">
    <property type="nucleotide sequence ID" value="NZ_BMLZ01000038.1"/>
</dbReference>